<feature type="compositionally biased region" description="Acidic residues" evidence="6">
    <location>
        <begin position="1224"/>
        <end position="1240"/>
    </location>
</feature>
<evidence type="ECO:0000256" key="5">
    <source>
        <dbReference type="ARBA" id="ARBA00023163"/>
    </source>
</evidence>
<feature type="compositionally biased region" description="Pro residues" evidence="6">
    <location>
        <begin position="116"/>
        <end position="141"/>
    </location>
</feature>
<feature type="region of interest" description="Disordered" evidence="6">
    <location>
        <begin position="26"/>
        <end position="150"/>
    </location>
</feature>
<feature type="compositionally biased region" description="Basic and acidic residues" evidence="6">
    <location>
        <begin position="1091"/>
        <end position="1108"/>
    </location>
</feature>
<gene>
    <name evidence="9" type="ORF">B0T18DRAFT_368367</name>
</gene>
<evidence type="ECO:0000256" key="1">
    <source>
        <dbReference type="ARBA" id="ARBA00022603"/>
    </source>
</evidence>
<evidence type="ECO:0000313" key="10">
    <source>
        <dbReference type="Proteomes" id="UP001172155"/>
    </source>
</evidence>
<feature type="compositionally biased region" description="Basic and acidic residues" evidence="6">
    <location>
        <begin position="907"/>
        <end position="920"/>
    </location>
</feature>
<dbReference type="GO" id="GO:0032259">
    <property type="term" value="P:methylation"/>
    <property type="evidence" value="ECO:0007669"/>
    <property type="project" value="UniProtKB-KW"/>
</dbReference>
<organism evidence="9 10">
    <name type="scientific">Schizothecium vesticola</name>
    <dbReference type="NCBI Taxonomy" id="314040"/>
    <lineage>
        <taxon>Eukaryota</taxon>
        <taxon>Fungi</taxon>
        <taxon>Dikarya</taxon>
        <taxon>Ascomycota</taxon>
        <taxon>Pezizomycotina</taxon>
        <taxon>Sordariomycetes</taxon>
        <taxon>Sordariomycetidae</taxon>
        <taxon>Sordariales</taxon>
        <taxon>Schizotheciaceae</taxon>
        <taxon>Schizothecium</taxon>
    </lineage>
</organism>
<feature type="compositionally biased region" description="Basic residues" evidence="6">
    <location>
        <begin position="971"/>
        <end position="988"/>
    </location>
</feature>
<dbReference type="PROSITE" id="PS50280">
    <property type="entry name" value="SET"/>
    <property type="match status" value="1"/>
</dbReference>
<evidence type="ECO:0000259" key="8">
    <source>
        <dbReference type="PROSITE" id="PS51633"/>
    </source>
</evidence>
<keyword evidence="10" id="KW-1185">Reference proteome</keyword>
<feature type="compositionally biased region" description="Low complexity" evidence="6">
    <location>
        <begin position="1017"/>
        <end position="1028"/>
    </location>
</feature>
<dbReference type="PANTHER" id="PTHR45747:SF4">
    <property type="entry name" value="HISTONE-LYSINE N-METHYLTRANSFERASE E(Z)"/>
    <property type="match status" value="1"/>
</dbReference>
<comment type="caution">
    <text evidence="9">The sequence shown here is derived from an EMBL/GenBank/DDBJ whole genome shotgun (WGS) entry which is preliminary data.</text>
</comment>
<feature type="compositionally biased region" description="Basic residues" evidence="6">
    <location>
        <begin position="1068"/>
        <end position="1090"/>
    </location>
</feature>
<dbReference type="GO" id="GO:0046976">
    <property type="term" value="F:histone H3K27 methyltransferase activity"/>
    <property type="evidence" value="ECO:0007669"/>
    <property type="project" value="TreeGrafter"/>
</dbReference>
<dbReference type="InterPro" id="IPR026489">
    <property type="entry name" value="CXC_dom"/>
</dbReference>
<keyword evidence="5" id="KW-0804">Transcription</keyword>
<dbReference type="PROSITE" id="PS51633">
    <property type="entry name" value="CXC"/>
    <property type="match status" value="1"/>
</dbReference>
<reference evidence="9" key="1">
    <citation type="submission" date="2023-06" db="EMBL/GenBank/DDBJ databases">
        <title>Genome-scale phylogeny and comparative genomics of the fungal order Sordariales.</title>
        <authorList>
            <consortium name="Lawrence Berkeley National Laboratory"/>
            <person name="Hensen N."/>
            <person name="Bonometti L."/>
            <person name="Westerberg I."/>
            <person name="Brannstrom I.O."/>
            <person name="Guillou S."/>
            <person name="Cros-Aarteil S."/>
            <person name="Calhoun S."/>
            <person name="Haridas S."/>
            <person name="Kuo A."/>
            <person name="Mondo S."/>
            <person name="Pangilinan J."/>
            <person name="Riley R."/>
            <person name="LaButti K."/>
            <person name="Andreopoulos B."/>
            <person name="Lipzen A."/>
            <person name="Chen C."/>
            <person name="Yanf M."/>
            <person name="Daum C."/>
            <person name="Ng V."/>
            <person name="Clum A."/>
            <person name="Steindorff A."/>
            <person name="Ohm R."/>
            <person name="Martin F."/>
            <person name="Silar P."/>
            <person name="Natvig D."/>
            <person name="Lalanne C."/>
            <person name="Gautier V."/>
            <person name="Ament-velasquez S.L."/>
            <person name="Kruys A."/>
            <person name="Hutchinson M.I."/>
            <person name="Powell A.J."/>
            <person name="Barry K."/>
            <person name="Miller A.N."/>
            <person name="Grigoriev I.V."/>
            <person name="Debuchy R."/>
            <person name="Gladieux P."/>
            <person name="Thoren M.H."/>
            <person name="Johannesson H."/>
        </authorList>
    </citation>
    <scope>NUCLEOTIDE SEQUENCE</scope>
    <source>
        <strain evidence="9">SMH3187-1</strain>
    </source>
</reference>
<feature type="compositionally biased region" description="Low complexity" evidence="6">
    <location>
        <begin position="65"/>
        <end position="77"/>
    </location>
</feature>
<proteinExistence type="predicted"/>
<evidence type="ECO:0000313" key="9">
    <source>
        <dbReference type="EMBL" id="KAK0746202.1"/>
    </source>
</evidence>
<dbReference type="SUPFAM" id="SSF82199">
    <property type="entry name" value="SET domain"/>
    <property type="match status" value="1"/>
</dbReference>
<dbReference type="GO" id="GO:0003682">
    <property type="term" value="F:chromatin binding"/>
    <property type="evidence" value="ECO:0007669"/>
    <property type="project" value="TreeGrafter"/>
</dbReference>
<dbReference type="InterPro" id="IPR048360">
    <property type="entry name" value="Ezh2_CXC_fung"/>
</dbReference>
<feature type="region of interest" description="Disordered" evidence="6">
    <location>
        <begin position="907"/>
        <end position="1261"/>
    </location>
</feature>
<dbReference type="InterPro" id="IPR045318">
    <property type="entry name" value="EZH1/2-like"/>
</dbReference>
<dbReference type="AlphaFoldDB" id="A0AA40EVC2"/>
<evidence type="ECO:0000256" key="2">
    <source>
        <dbReference type="ARBA" id="ARBA00022679"/>
    </source>
</evidence>
<feature type="domain" description="SET" evidence="7">
    <location>
        <begin position="767"/>
        <end position="896"/>
    </location>
</feature>
<dbReference type="Pfam" id="PF18601">
    <property type="entry name" value="EZH2_N"/>
    <property type="match status" value="1"/>
</dbReference>
<dbReference type="InterPro" id="IPR001214">
    <property type="entry name" value="SET_dom"/>
</dbReference>
<evidence type="ECO:0000259" key="7">
    <source>
        <dbReference type="PROSITE" id="PS50280"/>
    </source>
</evidence>
<feature type="compositionally biased region" description="Polar residues" evidence="6">
    <location>
        <begin position="32"/>
        <end position="48"/>
    </location>
</feature>
<evidence type="ECO:0000256" key="4">
    <source>
        <dbReference type="ARBA" id="ARBA00023015"/>
    </source>
</evidence>
<keyword evidence="4" id="KW-0805">Transcription regulation</keyword>
<feature type="region of interest" description="Disordered" evidence="6">
    <location>
        <begin position="433"/>
        <end position="460"/>
    </location>
</feature>
<dbReference type="Pfam" id="PF00856">
    <property type="entry name" value="SET"/>
    <property type="match status" value="1"/>
</dbReference>
<protein>
    <recommendedName>
        <fullName evidence="11">SET domain-containing protein</fullName>
    </recommendedName>
</protein>
<evidence type="ECO:0000256" key="3">
    <source>
        <dbReference type="ARBA" id="ARBA00022691"/>
    </source>
</evidence>
<dbReference type="InterPro" id="IPR040968">
    <property type="entry name" value="EZH2_MCSS_fung"/>
</dbReference>
<dbReference type="InterPro" id="IPR046341">
    <property type="entry name" value="SET_dom_sf"/>
</dbReference>
<sequence>MAPVVFDLTEDEVVVTNDASVPAVFQHVPGRNGTNLWPQRSQPTSPNGLFNPPRNPKPPPNAGDASSSPLTASSRPSVKNEAPSPSGALKLRFRIGDRSPVAKDPQPLHIKLPFLGKPPPPRPAATAPPPQPFPRPPPAVQQPPELQTPKKENWTVEKIAGKLGCFVEHVAKDHARLLEFLLEESETRAPQPRHLTEFDDFADMKSIATDQGADSISNPDLMNFRFKLHSGEHGKSKNSGKKAFFRVVCIKTDKAAVPRYRFHHVEIRKNILAPNTMLNFVPHLRDVDPNSAEERKYSNWLNELEKLDSQSGFKTQDRIQKFARREREEYAARISMYLEPWLKKLGLEGCTKASLIRFMVTQTEASDAITPQQKSTILNTVNQEASPETSVGAARLFTEAFNRVFDNPTKVPRVSLRDVLMLDKSVETSLETKTIIDTKQGKDTPGSQRHRHEAAPPQTSEELLPQIETALASYSILGCMICFSHDCEHGEYDTQNQRRTFSLDTTGGLVRALEGKWRSQIKDRESRQNGSASKPGLHQPCRNDCYRIYDVGNNAHPVPPWTESEIHILTRIFATIGHSTTLKPYCFVASVLGRKCWDAYRKFKDLNISLPENEPCPEPVKVKPVPWYDRKKKQLIGDWQDYTVTHDHPNREITEPCHHDGPCTAKNNCPCAKGHPRVVMCERFCNCTAEECAIKFTGCACHSSGRTCLQRQKEGKPCICVQLNRECDPVLCKGCGARERADPENAHDEQLHSTGCQNVPLQRGLSKAVIVGKSQLEGCGYGLFTAEDIAQEEVVIEYTGELITHDEGVRREARRGDVFDESSTASYLFTLLDQEGIWVDAAIYGNLSRYINHASEYDRKGCNITPKIMYVNHEFRIKFSALRDIKAGEELFFDYGENFPNLTKRLLEGEDGEPSKDAAAKARKVVPRGREPARKMTNKTNGRAKKAGRFAADDALDSDAADGWGDDGSPKKKKRGGRRPGAGRKKKPVAHDPAQPARSPNSEISDSQGDSPMSGVAAAAAAAAAIAAGDASGSPSTWRRRLKRTAASDESELGRAPRGATATPVKKPAGKRGGARPGAGRKPKHPRKARREREASRAAEESRTDDAGTGKSSPSSDSDDVPLMRSALLSGRGRGATTAATTTTESAVAVTSEPAGGGGRKRKADEVESDHDDDDDRGGKRPAKGGPGPGPDPAAAAAAAGKASTGGGGAHQFPYQQHQFRLVDEDEGGDSNDDSDDDEPLDGRFRKRQKPLRFRGGEAAP</sequence>
<dbReference type="PANTHER" id="PTHR45747">
    <property type="entry name" value="HISTONE-LYSINE N-METHYLTRANSFERASE E(Z)"/>
    <property type="match status" value="1"/>
</dbReference>
<dbReference type="InterPro" id="IPR040595">
    <property type="entry name" value="EZH2_N"/>
</dbReference>
<feature type="compositionally biased region" description="Acidic residues" evidence="6">
    <location>
        <begin position="1167"/>
        <end position="1176"/>
    </location>
</feature>
<dbReference type="SMART" id="SM00317">
    <property type="entry name" value="SET"/>
    <property type="match status" value="1"/>
</dbReference>
<keyword evidence="3" id="KW-0949">S-adenosyl-L-methionine</keyword>
<evidence type="ECO:0008006" key="11">
    <source>
        <dbReference type="Google" id="ProtNLM"/>
    </source>
</evidence>
<keyword evidence="1" id="KW-0489">Methyltransferase</keyword>
<dbReference type="Pfam" id="PF21509">
    <property type="entry name" value="Ezh2-like__CXC_fung"/>
    <property type="match status" value="1"/>
</dbReference>
<dbReference type="GO" id="GO:0005634">
    <property type="term" value="C:nucleus"/>
    <property type="evidence" value="ECO:0007669"/>
    <property type="project" value="TreeGrafter"/>
</dbReference>
<dbReference type="Gene3D" id="2.170.270.10">
    <property type="entry name" value="SET domain"/>
    <property type="match status" value="1"/>
</dbReference>
<feature type="compositionally biased region" description="Low complexity" evidence="6">
    <location>
        <begin position="1136"/>
        <end position="1153"/>
    </location>
</feature>
<feature type="compositionally biased region" description="Polar residues" evidence="6">
    <location>
        <begin position="998"/>
        <end position="1011"/>
    </location>
</feature>
<dbReference type="EMBL" id="JAUKUD010000004">
    <property type="protein sequence ID" value="KAK0746202.1"/>
    <property type="molecule type" value="Genomic_DNA"/>
</dbReference>
<accession>A0AA40EVC2</accession>
<evidence type="ECO:0000256" key="6">
    <source>
        <dbReference type="SAM" id="MobiDB-lite"/>
    </source>
</evidence>
<name>A0AA40EVC2_9PEZI</name>
<dbReference type="Proteomes" id="UP001172155">
    <property type="component" value="Unassembled WGS sequence"/>
</dbReference>
<feature type="domain" description="CXC" evidence="8">
    <location>
        <begin position="630"/>
        <end position="752"/>
    </location>
</feature>
<feature type="compositionally biased region" description="Low complexity" evidence="6">
    <location>
        <begin position="1193"/>
        <end position="1203"/>
    </location>
</feature>
<keyword evidence="2" id="KW-0808">Transferase</keyword>
<dbReference type="GO" id="GO:0031507">
    <property type="term" value="P:heterochromatin formation"/>
    <property type="evidence" value="ECO:0007669"/>
    <property type="project" value="TreeGrafter"/>
</dbReference>
<dbReference type="Pfam" id="PF18600">
    <property type="entry name" value="Ezh2_MCSS_fung"/>
    <property type="match status" value="1"/>
</dbReference>